<organism evidence="1 2">
    <name type="scientific">Chrysemys picta bellii</name>
    <name type="common">Western painted turtle</name>
    <name type="synonym">Emys bellii</name>
    <dbReference type="NCBI Taxonomy" id="8478"/>
    <lineage>
        <taxon>Eukaryota</taxon>
        <taxon>Metazoa</taxon>
        <taxon>Chordata</taxon>
        <taxon>Craniata</taxon>
        <taxon>Vertebrata</taxon>
        <taxon>Euteleostomi</taxon>
        <taxon>Archelosauria</taxon>
        <taxon>Testudinata</taxon>
        <taxon>Testudines</taxon>
        <taxon>Cryptodira</taxon>
        <taxon>Durocryptodira</taxon>
        <taxon>Testudinoidea</taxon>
        <taxon>Emydidae</taxon>
        <taxon>Chrysemys</taxon>
    </lineage>
</organism>
<accession>A0A8C3I9B0</accession>
<protein>
    <submittedName>
        <fullName evidence="1">Uncharacterized protein</fullName>
    </submittedName>
</protein>
<dbReference type="Ensembl" id="ENSCPBT00000035431.1">
    <property type="protein sequence ID" value="ENSCPBP00000030094.1"/>
    <property type="gene ID" value="ENSCPBG00000021198.1"/>
</dbReference>
<name>A0A8C3I9B0_CHRPI</name>
<evidence type="ECO:0000313" key="1">
    <source>
        <dbReference type="Ensembl" id="ENSCPBP00000030094.1"/>
    </source>
</evidence>
<sequence length="110" mass="12657">LVSIFREKIFRVSCMPLHPYIDAPLSCSLFPPWFLCLYLPAVTTAFCCTSAISLPGALCEPVWRQLLDLLKEKFKIKWDIWFLNELDPPFNIVNKSGVSFQNLNIDVLVH</sequence>
<proteinExistence type="predicted"/>
<dbReference type="AlphaFoldDB" id="A0A8C3I9B0"/>
<reference evidence="1" key="1">
    <citation type="submission" date="2025-08" db="UniProtKB">
        <authorList>
            <consortium name="Ensembl"/>
        </authorList>
    </citation>
    <scope>IDENTIFICATION</scope>
</reference>
<dbReference type="Proteomes" id="UP000694380">
    <property type="component" value="Unplaced"/>
</dbReference>
<reference evidence="1" key="2">
    <citation type="submission" date="2025-09" db="UniProtKB">
        <authorList>
            <consortium name="Ensembl"/>
        </authorList>
    </citation>
    <scope>IDENTIFICATION</scope>
</reference>
<keyword evidence="2" id="KW-1185">Reference proteome</keyword>
<evidence type="ECO:0000313" key="2">
    <source>
        <dbReference type="Proteomes" id="UP000694380"/>
    </source>
</evidence>